<reference evidence="2" key="2">
    <citation type="submission" date="2020-05" db="UniProtKB">
        <authorList>
            <consortium name="EnsemblMetazoa"/>
        </authorList>
    </citation>
    <scope>IDENTIFICATION</scope>
    <source>
        <strain evidence="2">A-37</strain>
    </source>
</reference>
<reference evidence="3" key="1">
    <citation type="submission" date="2013-09" db="EMBL/GenBank/DDBJ databases">
        <title>The Genome Sequence of Anopheles culicifacies species A.</title>
        <authorList>
            <consortium name="The Broad Institute Genomics Platform"/>
            <person name="Neafsey D.E."/>
            <person name="Besansky N."/>
            <person name="Howell P."/>
            <person name="Walton C."/>
            <person name="Young S.K."/>
            <person name="Zeng Q."/>
            <person name="Gargeya S."/>
            <person name="Fitzgerald M."/>
            <person name="Haas B."/>
            <person name="Abouelleil A."/>
            <person name="Allen A.W."/>
            <person name="Alvarado L."/>
            <person name="Arachchi H.M."/>
            <person name="Berlin A.M."/>
            <person name="Chapman S.B."/>
            <person name="Gainer-Dewar J."/>
            <person name="Goldberg J."/>
            <person name="Griggs A."/>
            <person name="Gujja S."/>
            <person name="Hansen M."/>
            <person name="Howarth C."/>
            <person name="Imamovic A."/>
            <person name="Ireland A."/>
            <person name="Larimer J."/>
            <person name="McCowan C."/>
            <person name="Murphy C."/>
            <person name="Pearson M."/>
            <person name="Poon T.W."/>
            <person name="Priest M."/>
            <person name="Roberts A."/>
            <person name="Saif S."/>
            <person name="Shea T."/>
            <person name="Sisk P."/>
            <person name="Sykes S."/>
            <person name="Wortman J."/>
            <person name="Nusbaum C."/>
            <person name="Birren B."/>
        </authorList>
    </citation>
    <scope>NUCLEOTIDE SEQUENCE [LARGE SCALE GENOMIC DNA]</scope>
    <source>
        <strain evidence="3">A-37</strain>
    </source>
</reference>
<proteinExistence type="predicted"/>
<evidence type="ECO:0000313" key="2">
    <source>
        <dbReference type="EnsemblMetazoa" id="ACUA018069-PA"/>
    </source>
</evidence>
<feature type="compositionally biased region" description="Polar residues" evidence="1">
    <location>
        <begin position="235"/>
        <end position="256"/>
    </location>
</feature>
<organism evidence="2 3">
    <name type="scientific">Anopheles culicifacies</name>
    <dbReference type="NCBI Taxonomy" id="139723"/>
    <lineage>
        <taxon>Eukaryota</taxon>
        <taxon>Metazoa</taxon>
        <taxon>Ecdysozoa</taxon>
        <taxon>Arthropoda</taxon>
        <taxon>Hexapoda</taxon>
        <taxon>Insecta</taxon>
        <taxon>Pterygota</taxon>
        <taxon>Neoptera</taxon>
        <taxon>Endopterygota</taxon>
        <taxon>Diptera</taxon>
        <taxon>Nematocera</taxon>
        <taxon>Culicoidea</taxon>
        <taxon>Culicidae</taxon>
        <taxon>Anophelinae</taxon>
        <taxon>Anopheles</taxon>
        <taxon>culicifacies species complex</taxon>
    </lineage>
</organism>
<protein>
    <submittedName>
        <fullName evidence="2">Uncharacterized protein</fullName>
    </submittedName>
</protein>
<evidence type="ECO:0000313" key="3">
    <source>
        <dbReference type="Proteomes" id="UP000075883"/>
    </source>
</evidence>
<keyword evidence="3" id="KW-1185">Reference proteome</keyword>
<dbReference type="Proteomes" id="UP000075883">
    <property type="component" value="Unassembled WGS sequence"/>
</dbReference>
<sequence>MDFEESSASDMAEHQHTLAHQMVHFFYTRQAMAKDAWDLAFWNLFRVNHPEVELQAKELRSYFFHFVMRNVHELKNVQYAVVQYMNPLFNQIREDVLECRDLVEGTDYVYDQTGQHAPDAVPSGNNDELPPLRLQTASAMSTASSSRSTKRYITPTSEQIRSFVATQLSDILWTNDEQHTKPTLSIDECLLRIAFLTKKNIPLMSCIEPGMACYDRLKQAGFIEVVEQDDEQRSDSQGSTPQLATPVASSTPATRSRNYDTILKHVRSKPRKGAFKKKAI</sequence>
<evidence type="ECO:0000256" key="1">
    <source>
        <dbReference type="SAM" id="MobiDB-lite"/>
    </source>
</evidence>
<name>A0A182MH02_9DIPT</name>
<accession>A0A182MH02</accession>
<dbReference type="VEuPathDB" id="VectorBase:ACUA018069"/>
<dbReference type="EMBL" id="AXCM01017416">
    <property type="status" value="NOT_ANNOTATED_CDS"/>
    <property type="molecule type" value="Genomic_DNA"/>
</dbReference>
<dbReference type="AlphaFoldDB" id="A0A182MH02"/>
<dbReference type="EnsemblMetazoa" id="ACUA018069-RA">
    <property type="protein sequence ID" value="ACUA018069-PA"/>
    <property type="gene ID" value="ACUA018069"/>
</dbReference>
<feature type="region of interest" description="Disordered" evidence="1">
    <location>
        <begin position="228"/>
        <end position="263"/>
    </location>
</feature>